<dbReference type="RefSeq" id="WP_220588605.1">
    <property type="nucleotide sequence ID" value="NZ_RKLQ01000002.1"/>
</dbReference>
<keyword evidence="1" id="KW-0812">Transmembrane</keyword>
<reference evidence="2" key="1">
    <citation type="submission" date="2021-06" db="EMBL/GenBank/DDBJ databases">
        <title>Halomicroarcula sp. F24A a new haloarchaeum isolated from saline soil.</title>
        <authorList>
            <person name="Duran-Viseras A."/>
            <person name="Sanchez-Porro C."/>
            <person name="Ventosa A."/>
        </authorList>
    </citation>
    <scope>NUCLEOTIDE SEQUENCE</scope>
    <source>
        <strain evidence="2">F24A</strain>
    </source>
</reference>
<gene>
    <name evidence="2" type="ORF">EGD98_11975</name>
</gene>
<evidence type="ECO:0000313" key="2">
    <source>
        <dbReference type="EMBL" id="MBX0304387.1"/>
    </source>
</evidence>
<comment type="caution">
    <text evidence="2">The sequence shown here is derived from an EMBL/GenBank/DDBJ whole genome shotgun (WGS) entry which is preliminary data.</text>
</comment>
<sequence length="149" mass="15621">MSTALHRFVPDKLDVIGNVVTALLVGATIYVLDGSLGNAAGSAVLFLALEISTDIADAVVGDYAGNAVFGLLVLTAAGAFVSLTGAWWLGGCFALCGCWLLLDGVQHLRYGVSRDEVGVPYRHEGSALTGLSRALLTRLLEPFLLSSRR</sequence>
<dbReference type="EMBL" id="RKLQ01000002">
    <property type="protein sequence ID" value="MBX0304387.1"/>
    <property type="molecule type" value="Genomic_DNA"/>
</dbReference>
<dbReference type="Proteomes" id="UP000783863">
    <property type="component" value="Unassembled WGS sequence"/>
</dbReference>
<name>A0A8J7YF98_9EURY</name>
<accession>A0A8J7YF98</accession>
<keyword evidence="1" id="KW-1133">Transmembrane helix</keyword>
<dbReference type="AlphaFoldDB" id="A0A8J7YF98"/>
<keyword evidence="3" id="KW-1185">Reference proteome</keyword>
<feature type="transmembrane region" description="Helical" evidence="1">
    <location>
        <begin position="12"/>
        <end position="32"/>
    </location>
</feature>
<keyword evidence="1" id="KW-0472">Membrane</keyword>
<feature type="transmembrane region" description="Helical" evidence="1">
    <location>
        <begin position="63"/>
        <end position="81"/>
    </location>
</feature>
<organism evidence="2 3">
    <name type="scientific">Haloarcula salinisoli</name>
    <dbReference type="NCBI Taxonomy" id="2487746"/>
    <lineage>
        <taxon>Archaea</taxon>
        <taxon>Methanobacteriati</taxon>
        <taxon>Methanobacteriota</taxon>
        <taxon>Stenosarchaea group</taxon>
        <taxon>Halobacteria</taxon>
        <taxon>Halobacteriales</taxon>
        <taxon>Haloarculaceae</taxon>
        <taxon>Haloarcula</taxon>
    </lineage>
</organism>
<evidence type="ECO:0000256" key="1">
    <source>
        <dbReference type="SAM" id="Phobius"/>
    </source>
</evidence>
<proteinExistence type="predicted"/>
<protein>
    <submittedName>
        <fullName evidence="2">Uncharacterized protein</fullName>
    </submittedName>
</protein>
<evidence type="ECO:0000313" key="3">
    <source>
        <dbReference type="Proteomes" id="UP000783863"/>
    </source>
</evidence>